<protein>
    <recommendedName>
        <fullName evidence="1">F-box domain-containing protein</fullName>
    </recommendedName>
</protein>
<dbReference type="SUPFAM" id="SSF52047">
    <property type="entry name" value="RNI-like"/>
    <property type="match status" value="1"/>
</dbReference>
<dbReference type="Proteomes" id="UP000006352">
    <property type="component" value="Unassembled WGS sequence"/>
</dbReference>
<dbReference type="OrthoDB" id="5354526at2759"/>
<dbReference type="GeneID" id="24093225"/>
<proteinExistence type="predicted"/>
<dbReference type="InParanoid" id="J7S5Z0"/>
<reference evidence="2 3" key="1">
    <citation type="journal article" date="2012" name="Appl. Environ. Microbiol.">
        <title>Short-read sequencing for genomic analysis of the brown rot fungus Fibroporia radiculosa.</title>
        <authorList>
            <person name="Tang J.D."/>
            <person name="Perkins A.D."/>
            <person name="Sonstegard T.S."/>
            <person name="Schroeder S.G."/>
            <person name="Burgess S.C."/>
            <person name="Diehl S.V."/>
        </authorList>
    </citation>
    <scope>NUCLEOTIDE SEQUENCE [LARGE SCALE GENOMIC DNA]</scope>
    <source>
        <strain evidence="2 3">TFFH 294</strain>
    </source>
</reference>
<keyword evidence="3" id="KW-1185">Reference proteome</keyword>
<dbReference type="InterPro" id="IPR001810">
    <property type="entry name" value="F-box_dom"/>
</dbReference>
<dbReference type="AlphaFoldDB" id="J7S5Z0"/>
<evidence type="ECO:0000259" key="1">
    <source>
        <dbReference type="PROSITE" id="PS50181"/>
    </source>
</evidence>
<dbReference type="SUPFAM" id="SSF81383">
    <property type="entry name" value="F-box domain"/>
    <property type="match status" value="1"/>
</dbReference>
<feature type="domain" description="F-box" evidence="1">
    <location>
        <begin position="1"/>
        <end position="51"/>
    </location>
</feature>
<dbReference type="STRING" id="599839.J7S5Z0"/>
<dbReference type="InterPro" id="IPR036047">
    <property type="entry name" value="F-box-like_dom_sf"/>
</dbReference>
<name>J7S5Z0_9APHY</name>
<accession>J7S5Z0</accession>
<dbReference type="PROSITE" id="PS50181">
    <property type="entry name" value="FBOX"/>
    <property type="match status" value="1"/>
</dbReference>
<dbReference type="HOGENOM" id="CLU_021923_0_0_1"/>
<dbReference type="Gene3D" id="1.20.1280.50">
    <property type="match status" value="1"/>
</dbReference>
<organism evidence="2 3">
    <name type="scientific">Fibroporia radiculosa</name>
    <dbReference type="NCBI Taxonomy" id="599839"/>
    <lineage>
        <taxon>Eukaryota</taxon>
        <taxon>Fungi</taxon>
        <taxon>Dikarya</taxon>
        <taxon>Basidiomycota</taxon>
        <taxon>Agaricomycotina</taxon>
        <taxon>Agaricomycetes</taxon>
        <taxon>Polyporales</taxon>
        <taxon>Fibroporiaceae</taxon>
        <taxon>Fibroporia</taxon>
    </lineage>
</organism>
<dbReference type="Pfam" id="PF12937">
    <property type="entry name" value="F-box-like"/>
    <property type="match status" value="1"/>
</dbReference>
<evidence type="ECO:0000313" key="2">
    <source>
        <dbReference type="EMBL" id="CCL98314.1"/>
    </source>
</evidence>
<evidence type="ECO:0000313" key="3">
    <source>
        <dbReference type="Proteomes" id="UP000006352"/>
    </source>
</evidence>
<gene>
    <name evidence="2" type="ORF">FIBRA_00308</name>
</gene>
<sequence length="519" mass="59569">MDTGNVPSELWMDIFELLPSPSDLYSITQTCKRFHALAVRAIHRHVIWRSARQVENNLPVWNFHQGMDVTIHTLELGVSVRPPAVPDNLPVPTNPPLWPFQPVNHPMAFALRLHNTISYHRLDLERFSSQTLHAAMLQRIFTFVNLHKLVFSNVIFSDDHFAIIHALPQLRTLRIDHCIMPSPHQLQQYDHATLPITDLILLNWRRQVSEHHGEVLVEEDMTPVLNLALAQNLHTLRVDSTADVFRYVFHWHIDAQAPLNDIPPHLERLYVQRKQLLQPSVPGESTFPDTSLYSFLQRAHTLTTYSTFHPAPQHQHLMPDTLPLLRCYSGPVESIAGILPGRPLEAVQLLSCVHGQSGVHNHRDGIPALTAVAEESPELLMLSVEFSTWDDEIMHAICALFPKLRRLKITYEGAGPSELTMVTMGPEFLSRLPDLHTLQLFTLSNEGGSRLKYPAYLFDPSYESVEEEMRNLVIPWNRWCPALREVQLASGYTLLRGFTGGYWQIQRLKRAEEIEEFYY</sequence>
<dbReference type="EMBL" id="HE796876">
    <property type="protein sequence ID" value="CCL98314.1"/>
    <property type="molecule type" value="Genomic_DNA"/>
</dbReference>
<dbReference type="RefSeq" id="XP_012177597.1">
    <property type="nucleotide sequence ID" value="XM_012322207.1"/>
</dbReference>
<dbReference type="InterPro" id="IPR032675">
    <property type="entry name" value="LRR_dom_sf"/>
</dbReference>
<dbReference type="Gene3D" id="3.80.10.10">
    <property type="entry name" value="Ribonuclease Inhibitor"/>
    <property type="match status" value="1"/>
</dbReference>